<organism evidence="7 8">
    <name type="scientific">Thiohalophilus thiocyanatoxydans</name>
    <dbReference type="NCBI Taxonomy" id="381308"/>
    <lineage>
        <taxon>Bacteria</taxon>
        <taxon>Pseudomonadati</taxon>
        <taxon>Pseudomonadota</taxon>
        <taxon>Gammaproteobacteria</taxon>
        <taxon>Thiohalomonadales</taxon>
        <taxon>Thiohalophilaceae</taxon>
        <taxon>Thiohalophilus</taxon>
    </lineage>
</organism>
<dbReference type="CDD" id="cd01068">
    <property type="entry name" value="globin_sensor"/>
    <property type="match status" value="1"/>
</dbReference>
<dbReference type="PROSITE" id="PS50887">
    <property type="entry name" value="GGDEF"/>
    <property type="match status" value="1"/>
</dbReference>
<dbReference type="Gene3D" id="3.30.70.270">
    <property type="match status" value="1"/>
</dbReference>
<dbReference type="GO" id="GO:1902201">
    <property type="term" value="P:negative regulation of bacterial-type flagellum-dependent cell motility"/>
    <property type="evidence" value="ECO:0007669"/>
    <property type="project" value="TreeGrafter"/>
</dbReference>
<comment type="caution">
    <text evidence="7">The sequence shown here is derived from an EMBL/GenBank/DDBJ whole genome shotgun (WGS) entry which is preliminary data.</text>
</comment>
<dbReference type="SUPFAM" id="SSF55073">
    <property type="entry name" value="Nucleotide cyclase"/>
    <property type="match status" value="1"/>
</dbReference>
<dbReference type="CDD" id="cd01949">
    <property type="entry name" value="GGDEF"/>
    <property type="match status" value="1"/>
</dbReference>
<dbReference type="InterPro" id="IPR009050">
    <property type="entry name" value="Globin-like_sf"/>
</dbReference>
<dbReference type="NCBIfam" id="TIGR00254">
    <property type="entry name" value="GGDEF"/>
    <property type="match status" value="1"/>
</dbReference>
<dbReference type="GO" id="GO:0005886">
    <property type="term" value="C:plasma membrane"/>
    <property type="evidence" value="ECO:0007669"/>
    <property type="project" value="TreeGrafter"/>
</dbReference>
<evidence type="ECO:0000313" key="7">
    <source>
        <dbReference type="EMBL" id="TDY02811.1"/>
    </source>
</evidence>
<dbReference type="Proteomes" id="UP000294914">
    <property type="component" value="Unassembled WGS sequence"/>
</dbReference>
<dbReference type="PANTHER" id="PTHR45138">
    <property type="entry name" value="REGULATORY COMPONENTS OF SENSORY TRANSDUCTION SYSTEM"/>
    <property type="match status" value="1"/>
</dbReference>
<evidence type="ECO:0000256" key="2">
    <source>
        <dbReference type="ARBA" id="ARBA00012528"/>
    </source>
</evidence>
<gene>
    <name evidence="7" type="ORF">EDC23_1195</name>
</gene>
<evidence type="ECO:0000313" key="8">
    <source>
        <dbReference type="Proteomes" id="UP000294914"/>
    </source>
</evidence>
<keyword evidence="8" id="KW-1185">Reference proteome</keyword>
<dbReference type="SMART" id="SM00267">
    <property type="entry name" value="GGDEF"/>
    <property type="match status" value="1"/>
</dbReference>
<dbReference type="InterPro" id="IPR039379">
    <property type="entry name" value="Protoglobin_sensor_dom"/>
</dbReference>
<feature type="domain" description="GGDEF" evidence="6">
    <location>
        <begin position="222"/>
        <end position="353"/>
    </location>
</feature>
<protein>
    <recommendedName>
        <fullName evidence="3">Diguanylate cyclase DosC</fullName>
        <ecNumber evidence="2">2.7.7.65</ecNumber>
    </recommendedName>
    <alternativeName>
        <fullName evidence="4">Direct oxygen-sensing cyclase</fullName>
    </alternativeName>
</protein>
<dbReference type="InterPro" id="IPR000160">
    <property type="entry name" value="GGDEF_dom"/>
</dbReference>
<dbReference type="OrthoDB" id="9773156at2"/>
<accession>A0A4R8IPF8</accession>
<dbReference type="FunFam" id="3.30.70.270:FF:000001">
    <property type="entry name" value="Diguanylate cyclase domain protein"/>
    <property type="match status" value="1"/>
</dbReference>
<dbReference type="PANTHER" id="PTHR45138:SF9">
    <property type="entry name" value="DIGUANYLATE CYCLASE DGCM-RELATED"/>
    <property type="match status" value="1"/>
</dbReference>
<dbReference type="RefSeq" id="WP_134082067.1">
    <property type="nucleotide sequence ID" value="NZ_SOQX01000002.1"/>
</dbReference>
<dbReference type="GO" id="GO:0052621">
    <property type="term" value="F:diguanylate cyclase activity"/>
    <property type="evidence" value="ECO:0007669"/>
    <property type="project" value="UniProtKB-EC"/>
</dbReference>
<evidence type="ECO:0000256" key="3">
    <source>
        <dbReference type="ARBA" id="ARBA00015125"/>
    </source>
</evidence>
<comment type="catalytic activity">
    <reaction evidence="5">
        <text>2 GTP = 3',3'-c-di-GMP + 2 diphosphate</text>
        <dbReference type="Rhea" id="RHEA:24898"/>
        <dbReference type="ChEBI" id="CHEBI:33019"/>
        <dbReference type="ChEBI" id="CHEBI:37565"/>
        <dbReference type="ChEBI" id="CHEBI:58805"/>
        <dbReference type="EC" id="2.7.7.65"/>
    </reaction>
</comment>
<evidence type="ECO:0000259" key="6">
    <source>
        <dbReference type="PROSITE" id="PS50887"/>
    </source>
</evidence>
<comment type="cofactor">
    <cofactor evidence="1">
        <name>Mg(2+)</name>
        <dbReference type="ChEBI" id="CHEBI:18420"/>
    </cofactor>
</comment>
<sequence>MMNKQTNIPPFNLSYDARKSFLELFELSSGDKKLADILQRHVIQPNVDEIVDKFYDFMLSHDRFRPYLEDKVLIARLKKSQRNYLYTLGVEFDTPNYFEERIHVGTIHKQVGLPTTLYQSAYTKLLGIIIDKIPASNEQPGANRRELESFARRITAFDMSLAIHSYHVEHIQEMQVSLNTLRTEGAQLRDQVTTDELTGVHTRNSIMEIFSRMLTQSRSQKTNLSLAMVDLDHFKQINDTHGHLAGDKVLKEVGEKIQGLLRSEDFVGRYGGEEFMIILNNTDLAGSNIVMERLRSSVSDNPIEIDDDQHIQVTLSAGVTTLREEDDEDSFFHRADEALYEAKNGGRNRVVSR</sequence>
<dbReference type="EMBL" id="SOQX01000002">
    <property type="protein sequence ID" value="TDY02811.1"/>
    <property type="molecule type" value="Genomic_DNA"/>
</dbReference>
<evidence type="ECO:0000256" key="5">
    <source>
        <dbReference type="ARBA" id="ARBA00034247"/>
    </source>
</evidence>
<dbReference type="EC" id="2.7.7.65" evidence="2"/>
<dbReference type="InterPro" id="IPR044398">
    <property type="entry name" value="Globin-sensor_dom"/>
</dbReference>
<dbReference type="InterPro" id="IPR043128">
    <property type="entry name" value="Rev_trsase/Diguanyl_cyclase"/>
</dbReference>
<dbReference type="SUPFAM" id="SSF46458">
    <property type="entry name" value="Globin-like"/>
    <property type="match status" value="1"/>
</dbReference>
<dbReference type="GO" id="GO:0043709">
    <property type="term" value="P:cell adhesion involved in single-species biofilm formation"/>
    <property type="evidence" value="ECO:0007669"/>
    <property type="project" value="TreeGrafter"/>
</dbReference>
<dbReference type="AlphaFoldDB" id="A0A4R8IPF8"/>
<evidence type="ECO:0000256" key="4">
    <source>
        <dbReference type="ARBA" id="ARBA00029839"/>
    </source>
</evidence>
<dbReference type="GO" id="GO:0020037">
    <property type="term" value="F:heme binding"/>
    <property type="evidence" value="ECO:0007669"/>
    <property type="project" value="InterPro"/>
</dbReference>
<dbReference type="InterPro" id="IPR012292">
    <property type="entry name" value="Globin/Proto"/>
</dbReference>
<dbReference type="Pfam" id="PF11563">
    <property type="entry name" value="Protoglobin"/>
    <property type="match status" value="1"/>
</dbReference>
<dbReference type="InterPro" id="IPR029787">
    <property type="entry name" value="Nucleotide_cyclase"/>
</dbReference>
<reference evidence="7 8" key="1">
    <citation type="submission" date="2019-03" db="EMBL/GenBank/DDBJ databases">
        <title>Genomic Encyclopedia of Type Strains, Phase IV (KMG-IV): sequencing the most valuable type-strain genomes for metagenomic binning, comparative biology and taxonomic classification.</title>
        <authorList>
            <person name="Goeker M."/>
        </authorList>
    </citation>
    <scope>NUCLEOTIDE SEQUENCE [LARGE SCALE GENOMIC DNA]</scope>
    <source>
        <strain evidence="7 8">DSM 16326</strain>
    </source>
</reference>
<name>A0A4R8IPF8_9GAMM</name>
<dbReference type="GO" id="GO:0019825">
    <property type="term" value="F:oxygen binding"/>
    <property type="evidence" value="ECO:0007669"/>
    <property type="project" value="InterPro"/>
</dbReference>
<proteinExistence type="predicted"/>
<dbReference type="InterPro" id="IPR050469">
    <property type="entry name" value="Diguanylate_Cyclase"/>
</dbReference>
<dbReference type="Pfam" id="PF00990">
    <property type="entry name" value="GGDEF"/>
    <property type="match status" value="1"/>
</dbReference>
<evidence type="ECO:0000256" key="1">
    <source>
        <dbReference type="ARBA" id="ARBA00001946"/>
    </source>
</evidence>
<dbReference type="Gene3D" id="1.10.490.10">
    <property type="entry name" value="Globins"/>
    <property type="match status" value="1"/>
</dbReference>